<keyword evidence="3" id="KW-1185">Reference proteome</keyword>
<protein>
    <recommendedName>
        <fullName evidence="1">Hemerythrin-like domain-containing protein</fullName>
    </recommendedName>
</protein>
<dbReference type="eggNOG" id="COG2846">
    <property type="taxonomic scope" value="Bacteria"/>
</dbReference>
<accession>A9ILP6</accession>
<dbReference type="KEGG" id="bpt:Bpet2266"/>
<evidence type="ECO:0000313" key="3">
    <source>
        <dbReference type="Proteomes" id="UP000001225"/>
    </source>
</evidence>
<dbReference type="EMBL" id="AM902716">
    <property type="protein sequence ID" value="CAP42609.1"/>
    <property type="molecule type" value="Genomic_DNA"/>
</dbReference>
<proteinExistence type="predicted"/>
<evidence type="ECO:0000259" key="1">
    <source>
        <dbReference type="Pfam" id="PF01814"/>
    </source>
</evidence>
<dbReference type="AlphaFoldDB" id="A9ILP6"/>
<dbReference type="Gene3D" id="1.20.120.520">
    <property type="entry name" value="nmb1532 protein domain like"/>
    <property type="match status" value="1"/>
</dbReference>
<dbReference type="InterPro" id="IPR012312">
    <property type="entry name" value="Hemerythrin-like"/>
</dbReference>
<organism evidence="2 3">
    <name type="scientific">Bordetella petrii (strain ATCC BAA-461 / DSM 12804 / CCUG 43448 / CIP 107267 / Se-1111R)</name>
    <dbReference type="NCBI Taxonomy" id="340100"/>
    <lineage>
        <taxon>Bacteria</taxon>
        <taxon>Pseudomonadati</taxon>
        <taxon>Pseudomonadota</taxon>
        <taxon>Betaproteobacteria</taxon>
        <taxon>Burkholderiales</taxon>
        <taxon>Alcaligenaceae</taxon>
        <taxon>Bordetella</taxon>
    </lineage>
</organism>
<gene>
    <name evidence="2" type="ordered locus">Bpet2266</name>
</gene>
<dbReference type="Proteomes" id="UP000001225">
    <property type="component" value="Chromosome"/>
</dbReference>
<evidence type="ECO:0000313" key="2">
    <source>
        <dbReference type="EMBL" id="CAP42609.1"/>
    </source>
</evidence>
<sequence>MNIDKFKQQHLDILEGIAALRRLSHAGVARNAAAIARRIVAMSSTIKLHLAIEDRMLYPVLARNPDTALADKGRSFQDEMGYIAQAYAAFAHRWSNAQALAQDEAGFKADANIVLRRVRERMLREDSDLYPQVEAL</sequence>
<dbReference type="STRING" id="94624.Bpet2266"/>
<name>A9ILP6_BORPD</name>
<dbReference type="Pfam" id="PF01814">
    <property type="entry name" value="Hemerythrin"/>
    <property type="match status" value="1"/>
</dbReference>
<feature type="domain" description="Hemerythrin-like" evidence="1">
    <location>
        <begin position="3"/>
        <end position="132"/>
    </location>
</feature>
<reference evidence="2 3" key="1">
    <citation type="journal article" date="2008" name="BMC Genomics">
        <title>The missing link: Bordetella petrii is endowed with both the metabolic versatility of environmental bacteria and virulence traits of pathogenic Bordetellae.</title>
        <authorList>
            <person name="Gross R."/>
            <person name="Guzman C.A."/>
            <person name="Sebaihia M."/>
            <person name="Martins Dos Santos V.A."/>
            <person name="Pieper D.H."/>
            <person name="Koebnik R."/>
            <person name="Lechner M."/>
            <person name="Bartels D."/>
            <person name="Buhrmester J."/>
            <person name="Choudhuri J.V."/>
            <person name="Ebensen T."/>
            <person name="Gaigalat L."/>
            <person name="Herrmann S."/>
            <person name="Khachane A.N."/>
            <person name="Larisch C."/>
            <person name="Link S."/>
            <person name="Linke B."/>
            <person name="Meyer F."/>
            <person name="Mormann S."/>
            <person name="Nakunst D."/>
            <person name="Rueckert C."/>
            <person name="Schneiker-Bekel S."/>
            <person name="Schulze K."/>
            <person name="Vorhoelter F.J."/>
            <person name="Yevsa T."/>
            <person name="Engle J.T."/>
            <person name="Goldman W.E."/>
            <person name="Puehler A."/>
            <person name="Goebel U.B."/>
            <person name="Goesmann A."/>
            <person name="Bloecker H."/>
            <person name="Kaiser O."/>
            <person name="Martinez-Arias R."/>
        </authorList>
    </citation>
    <scope>NUCLEOTIDE SEQUENCE [LARGE SCALE GENOMIC DNA]</scope>
    <source>
        <strain evidence="3">ATCC BAA-461 / DSM 12804 / CCUG 43448 / CIP 107267 / Se-1111R</strain>
    </source>
</reference>